<dbReference type="InterPro" id="IPR006076">
    <property type="entry name" value="FAD-dep_OxRdtase"/>
</dbReference>
<comment type="caution">
    <text evidence="3">The sequence shown here is derived from an EMBL/GenBank/DDBJ whole genome shotgun (WGS) entry which is preliminary data.</text>
</comment>
<feature type="domain" description="FAD dependent oxidoreductase" evidence="2">
    <location>
        <begin position="52"/>
        <end position="379"/>
    </location>
</feature>
<evidence type="ECO:0000313" key="4">
    <source>
        <dbReference type="Proteomes" id="UP001447188"/>
    </source>
</evidence>
<protein>
    <recommendedName>
        <fullName evidence="2">FAD dependent oxidoreductase domain-containing protein</fullName>
    </recommendedName>
</protein>
<proteinExistence type="predicted"/>
<feature type="compositionally biased region" description="Acidic residues" evidence="1">
    <location>
        <begin position="430"/>
        <end position="448"/>
    </location>
</feature>
<dbReference type="Pfam" id="PF01266">
    <property type="entry name" value="DAO"/>
    <property type="match status" value="1"/>
</dbReference>
<dbReference type="Gene3D" id="3.30.9.10">
    <property type="entry name" value="D-Amino Acid Oxidase, subunit A, domain 2"/>
    <property type="match status" value="2"/>
</dbReference>
<dbReference type="SUPFAM" id="SSF51905">
    <property type="entry name" value="FAD/NAD(P)-binding domain"/>
    <property type="match status" value="1"/>
</dbReference>
<feature type="region of interest" description="Disordered" evidence="1">
    <location>
        <begin position="429"/>
        <end position="461"/>
    </location>
</feature>
<sequence length="607" mass="66481">MLPDVPSALNVAPPTADPGIPPTSSTASFWHSQPSAFLHNHRTTHDVPTDADIVIIGSGMSGAMAARYLYESCSSPPPKIVMLEARQACWGATGRNGGHCKPNLYSLSNLSDLASYLGMEQLTKLITFQQLNLSLVEEYVGAEGVECDFRMMPSCDIYFSEDTFKLAQESIAVLKKRLPHHAAKLRVVTRDTHEGRRILTHETRTPTAVGAVLFEAGSLWPYKLVAYILEKAITEEGMNLQTLTPALSVSRNIGGSKRKWTVITARGNVNTDKVIFATNAHTSHLLPAFRGHIYPVRGQMSALVPPKSMQDRPLTHTYGLVGKETKMDQYLIQRPFNKDGTGGELMLGGGRFLAAGWGEGILDGSIDEPVARFLRSGPAKFFAGETGFPGDAAVGTLEKSLVSRFRRLTIDAVINNQLRFWDAAEGIGLGDEDSNSNSDSDSEYDDDNSQSVTQDSQGDRECTAKYEWTGVMGFSRDGRPWVGRVPALTVDEARQKGVEGRDAVVDTDGLWMLAGFEGHGMAYCTGSAKALVQMINSSSSSSQAQTHEKRQHNVYEYFPECLEASRQRLGLAPFELEEELDDDVDEEVEVEVDFVGEKDDESGWVVV</sequence>
<accession>A0ABR3GVP0</accession>
<keyword evidence="4" id="KW-1185">Reference proteome</keyword>
<dbReference type="PANTHER" id="PTHR13847:SF129">
    <property type="entry name" value="FAD DEPENDENT OXIDOREDUCTASE"/>
    <property type="match status" value="1"/>
</dbReference>
<dbReference type="EMBL" id="JBBBZM010000007">
    <property type="protein sequence ID" value="KAL0639893.1"/>
    <property type="molecule type" value="Genomic_DNA"/>
</dbReference>
<evidence type="ECO:0000313" key="3">
    <source>
        <dbReference type="EMBL" id="KAL0639893.1"/>
    </source>
</evidence>
<dbReference type="Proteomes" id="UP001447188">
    <property type="component" value="Unassembled WGS sequence"/>
</dbReference>
<evidence type="ECO:0000256" key="1">
    <source>
        <dbReference type="SAM" id="MobiDB-lite"/>
    </source>
</evidence>
<dbReference type="PANTHER" id="PTHR13847">
    <property type="entry name" value="SARCOSINE DEHYDROGENASE-RELATED"/>
    <property type="match status" value="1"/>
</dbReference>
<reference evidence="3 4" key="1">
    <citation type="submission" date="2024-02" db="EMBL/GenBank/DDBJ databases">
        <title>Discinaceae phylogenomics.</title>
        <authorList>
            <person name="Dirks A.C."/>
            <person name="James T.Y."/>
        </authorList>
    </citation>
    <scope>NUCLEOTIDE SEQUENCE [LARGE SCALE GENOMIC DNA]</scope>
    <source>
        <strain evidence="3 4">ACD0624</strain>
    </source>
</reference>
<organism evidence="3 4">
    <name type="scientific">Discina gigas</name>
    <dbReference type="NCBI Taxonomy" id="1032678"/>
    <lineage>
        <taxon>Eukaryota</taxon>
        <taxon>Fungi</taxon>
        <taxon>Dikarya</taxon>
        <taxon>Ascomycota</taxon>
        <taxon>Pezizomycotina</taxon>
        <taxon>Pezizomycetes</taxon>
        <taxon>Pezizales</taxon>
        <taxon>Discinaceae</taxon>
        <taxon>Discina</taxon>
    </lineage>
</organism>
<dbReference type="InterPro" id="IPR036188">
    <property type="entry name" value="FAD/NAD-bd_sf"/>
</dbReference>
<gene>
    <name evidence="3" type="ORF">Q9L58_000984</name>
</gene>
<evidence type="ECO:0000259" key="2">
    <source>
        <dbReference type="Pfam" id="PF01266"/>
    </source>
</evidence>
<dbReference type="Gene3D" id="3.50.50.60">
    <property type="entry name" value="FAD/NAD(P)-binding domain"/>
    <property type="match status" value="2"/>
</dbReference>
<feature type="region of interest" description="Disordered" evidence="1">
    <location>
        <begin position="1"/>
        <end position="26"/>
    </location>
</feature>
<name>A0ABR3GVP0_9PEZI</name>